<evidence type="ECO:0000313" key="2">
    <source>
        <dbReference type="Proteomes" id="UP000499080"/>
    </source>
</evidence>
<reference evidence="1 2" key="1">
    <citation type="journal article" date="2019" name="Sci. Rep.">
        <title>Orb-weaving spider Araneus ventricosus genome elucidates the spidroin gene catalogue.</title>
        <authorList>
            <person name="Kono N."/>
            <person name="Nakamura H."/>
            <person name="Ohtoshi R."/>
            <person name="Moran D.A.P."/>
            <person name="Shinohara A."/>
            <person name="Yoshida Y."/>
            <person name="Fujiwara M."/>
            <person name="Mori M."/>
            <person name="Tomita M."/>
            <person name="Arakawa K."/>
        </authorList>
    </citation>
    <scope>NUCLEOTIDE SEQUENCE [LARGE SCALE GENOMIC DNA]</scope>
</reference>
<organism evidence="1 2">
    <name type="scientific">Araneus ventricosus</name>
    <name type="common">Orbweaver spider</name>
    <name type="synonym">Epeira ventricosa</name>
    <dbReference type="NCBI Taxonomy" id="182803"/>
    <lineage>
        <taxon>Eukaryota</taxon>
        <taxon>Metazoa</taxon>
        <taxon>Ecdysozoa</taxon>
        <taxon>Arthropoda</taxon>
        <taxon>Chelicerata</taxon>
        <taxon>Arachnida</taxon>
        <taxon>Araneae</taxon>
        <taxon>Araneomorphae</taxon>
        <taxon>Entelegynae</taxon>
        <taxon>Araneoidea</taxon>
        <taxon>Araneidae</taxon>
        <taxon>Araneus</taxon>
    </lineage>
</organism>
<protein>
    <submittedName>
        <fullName evidence="1">Uncharacterized protein</fullName>
    </submittedName>
</protein>
<sequence length="105" mass="12084">MQSAVIAAFYHCRSGRKKQMHKQCPKGGDSWCKYQRAVHESKVFVDKSPGLLNDIINSIKTTYMSLCDSNLLSKCLHRKTQNNNESFNNVIWTILPKETFVEMQS</sequence>
<dbReference type="OrthoDB" id="10060618at2759"/>
<comment type="caution">
    <text evidence="1">The sequence shown here is derived from an EMBL/GenBank/DDBJ whole genome shotgun (WGS) entry which is preliminary data.</text>
</comment>
<dbReference type="AlphaFoldDB" id="A0A4Y2G2V9"/>
<evidence type="ECO:0000313" key="1">
    <source>
        <dbReference type="EMBL" id="GBM48050.1"/>
    </source>
</evidence>
<gene>
    <name evidence="1" type="ORF">AVEN_34377_1</name>
</gene>
<dbReference type="EMBL" id="BGPR01001202">
    <property type="protein sequence ID" value="GBM48050.1"/>
    <property type="molecule type" value="Genomic_DNA"/>
</dbReference>
<proteinExistence type="predicted"/>
<keyword evidence="2" id="KW-1185">Reference proteome</keyword>
<accession>A0A4Y2G2V9</accession>
<name>A0A4Y2G2V9_ARAVE</name>
<dbReference type="Proteomes" id="UP000499080">
    <property type="component" value="Unassembled WGS sequence"/>
</dbReference>